<dbReference type="GO" id="GO:0045892">
    <property type="term" value="P:negative regulation of DNA-templated transcription"/>
    <property type="evidence" value="ECO:0007669"/>
    <property type="project" value="InterPro"/>
</dbReference>
<dbReference type="NCBIfam" id="TIGR03824">
    <property type="entry name" value="FlgM_jcvi"/>
    <property type="match status" value="1"/>
</dbReference>
<proteinExistence type="inferred from homology"/>
<feature type="compositionally biased region" description="Polar residues" evidence="9">
    <location>
        <begin position="1"/>
        <end position="19"/>
    </location>
</feature>
<evidence type="ECO:0000256" key="3">
    <source>
        <dbReference type="ARBA" id="ARBA00022491"/>
    </source>
</evidence>
<evidence type="ECO:0000259" key="10">
    <source>
        <dbReference type="Pfam" id="PF04316"/>
    </source>
</evidence>
<evidence type="ECO:0000256" key="5">
    <source>
        <dbReference type="ARBA" id="ARBA00023015"/>
    </source>
</evidence>
<comment type="caution">
    <text evidence="11">The sequence shown here is derived from an EMBL/GenBank/DDBJ whole genome shotgun (WGS) entry which is preliminary data.</text>
</comment>
<evidence type="ECO:0000256" key="8">
    <source>
        <dbReference type="ARBA" id="ARBA00030117"/>
    </source>
</evidence>
<dbReference type="InterPro" id="IPR035890">
    <property type="entry name" value="Anti-sigma-28_factor_FlgM_sf"/>
</dbReference>
<accession>A0A432Y7V2</accession>
<organism evidence="11 12">
    <name type="scientific">Pseudidiomarina homiensis</name>
    <dbReference type="NCBI Taxonomy" id="364198"/>
    <lineage>
        <taxon>Bacteria</taxon>
        <taxon>Pseudomonadati</taxon>
        <taxon>Pseudomonadota</taxon>
        <taxon>Gammaproteobacteria</taxon>
        <taxon>Alteromonadales</taxon>
        <taxon>Idiomarinaceae</taxon>
        <taxon>Pseudidiomarina</taxon>
    </lineage>
</organism>
<keyword evidence="11" id="KW-0969">Cilium</keyword>
<evidence type="ECO:0000256" key="4">
    <source>
        <dbReference type="ARBA" id="ARBA00022795"/>
    </source>
</evidence>
<evidence type="ECO:0000256" key="9">
    <source>
        <dbReference type="SAM" id="MobiDB-lite"/>
    </source>
</evidence>
<keyword evidence="11" id="KW-0282">Flagellum</keyword>
<evidence type="ECO:0000256" key="2">
    <source>
        <dbReference type="ARBA" id="ARBA00017823"/>
    </source>
</evidence>
<evidence type="ECO:0000256" key="6">
    <source>
        <dbReference type="ARBA" id="ARBA00023163"/>
    </source>
</evidence>
<sequence length="91" mass="9953">MNGFQPPNNLNQVDSQRSSEQAKKATDSSAAQQQAAEVVTHFSTTAQDSSMDIDQARVDELRQAIRDGQLTMRTDQIADALLQELTESGQS</sequence>
<feature type="region of interest" description="Disordered" evidence="9">
    <location>
        <begin position="1"/>
        <end position="36"/>
    </location>
</feature>
<dbReference type="OrthoDB" id="5298032at2"/>
<dbReference type="InterPro" id="IPR031316">
    <property type="entry name" value="FlgM_C"/>
</dbReference>
<keyword evidence="6" id="KW-0804">Transcription</keyword>
<keyword evidence="12" id="KW-1185">Reference proteome</keyword>
<evidence type="ECO:0000256" key="7">
    <source>
        <dbReference type="ARBA" id="ARBA00024739"/>
    </source>
</evidence>
<reference evidence="12" key="1">
    <citation type="journal article" date="2018" name="Front. Microbiol.">
        <title>Genome-Based Analysis Reveals the Taxonomy and Diversity of the Family Idiomarinaceae.</title>
        <authorList>
            <person name="Liu Y."/>
            <person name="Lai Q."/>
            <person name="Shao Z."/>
        </authorList>
    </citation>
    <scope>NUCLEOTIDE SEQUENCE [LARGE SCALE GENOMIC DNA]</scope>
    <source>
        <strain evidence="12">PO-M2</strain>
    </source>
</reference>
<dbReference type="Proteomes" id="UP000287649">
    <property type="component" value="Unassembled WGS sequence"/>
</dbReference>
<gene>
    <name evidence="11" type="primary">flgM</name>
    <name evidence="11" type="ORF">CWI70_08680</name>
</gene>
<keyword evidence="11" id="KW-0966">Cell projection</keyword>
<evidence type="ECO:0000313" key="11">
    <source>
        <dbReference type="EMBL" id="RUO56971.1"/>
    </source>
</evidence>
<dbReference type="GO" id="GO:0044781">
    <property type="term" value="P:bacterial-type flagellum organization"/>
    <property type="evidence" value="ECO:0007669"/>
    <property type="project" value="UniProtKB-KW"/>
</dbReference>
<dbReference type="EMBL" id="PIPX01000001">
    <property type="protein sequence ID" value="RUO56971.1"/>
    <property type="molecule type" value="Genomic_DNA"/>
</dbReference>
<protein>
    <recommendedName>
        <fullName evidence="2">Negative regulator of flagellin synthesis</fullName>
    </recommendedName>
    <alternativeName>
        <fullName evidence="8">Anti-sigma-28 factor</fullName>
    </alternativeName>
</protein>
<dbReference type="SUPFAM" id="SSF101498">
    <property type="entry name" value="Anti-sigma factor FlgM"/>
    <property type="match status" value="1"/>
</dbReference>
<dbReference type="InterPro" id="IPR007412">
    <property type="entry name" value="FlgM"/>
</dbReference>
<keyword evidence="3" id="KW-0678">Repressor</keyword>
<dbReference type="Pfam" id="PF04316">
    <property type="entry name" value="FlgM"/>
    <property type="match status" value="1"/>
</dbReference>
<feature type="compositionally biased region" description="Low complexity" evidence="9">
    <location>
        <begin position="27"/>
        <end position="36"/>
    </location>
</feature>
<evidence type="ECO:0000313" key="12">
    <source>
        <dbReference type="Proteomes" id="UP000287649"/>
    </source>
</evidence>
<dbReference type="AlphaFoldDB" id="A0A432Y7V2"/>
<feature type="domain" description="Anti-sigma-28 factor FlgM C-terminal" evidence="10">
    <location>
        <begin position="39"/>
        <end position="83"/>
    </location>
</feature>
<comment type="similarity">
    <text evidence="1">Belongs to the FlgM family.</text>
</comment>
<keyword evidence="4" id="KW-1005">Bacterial flagellum biogenesis</keyword>
<evidence type="ECO:0000256" key="1">
    <source>
        <dbReference type="ARBA" id="ARBA00005322"/>
    </source>
</evidence>
<name>A0A432Y7V2_9GAMM</name>
<comment type="function">
    <text evidence="7">Responsible for the coupling of flagellin expression to flagellar assembly by preventing expression of the flagellin genes when a component of the middle class of proteins is defective. It negatively regulates flagellar genes by inhibiting the activity of FliA by directly binding to FliA.</text>
</comment>
<keyword evidence="5" id="KW-0805">Transcription regulation</keyword>